<proteinExistence type="predicted"/>
<gene>
    <name evidence="2" type="ORF">A5771_04720</name>
</gene>
<dbReference type="Pfam" id="PF12697">
    <property type="entry name" value="Abhydrolase_6"/>
    <property type="match status" value="1"/>
</dbReference>
<dbReference type="Gene3D" id="3.40.50.1820">
    <property type="entry name" value="alpha/beta hydrolase"/>
    <property type="match status" value="1"/>
</dbReference>
<organism evidence="2 3">
    <name type="scientific">Mycolicibacter sinensis (strain JDM601)</name>
    <name type="common">Mycobacterium sinense</name>
    <dbReference type="NCBI Taxonomy" id="875328"/>
    <lineage>
        <taxon>Bacteria</taxon>
        <taxon>Bacillati</taxon>
        <taxon>Actinomycetota</taxon>
        <taxon>Actinomycetes</taxon>
        <taxon>Mycobacteriales</taxon>
        <taxon>Mycobacteriaceae</taxon>
        <taxon>Mycolicibacter</taxon>
    </lineage>
</organism>
<reference evidence="3" key="1">
    <citation type="submission" date="2016-06" db="EMBL/GenBank/DDBJ databases">
        <authorList>
            <person name="Sutton G."/>
            <person name="Brinkac L."/>
            <person name="Sanka R."/>
            <person name="Adams M."/>
            <person name="Lau E."/>
            <person name="Mehaffy C."/>
            <person name="Tameris M."/>
            <person name="Hatherill M."/>
            <person name="Hanekom W."/>
            <person name="Mahomed H."/>
            <person name="Mcshane H."/>
        </authorList>
    </citation>
    <scope>NUCLEOTIDE SEQUENCE [LARGE SCALE GENOMIC DNA]</scope>
    <source>
        <strain evidence="3">852014-51077_SCH5608930-a</strain>
    </source>
</reference>
<dbReference type="SUPFAM" id="SSF53474">
    <property type="entry name" value="alpha/beta-Hydrolases"/>
    <property type="match status" value="1"/>
</dbReference>
<accession>A0A1A2ERG7</accession>
<protein>
    <submittedName>
        <fullName evidence="2">Thioesterase</fullName>
    </submittedName>
</protein>
<name>A0A1A2ERG7_MYCSD</name>
<dbReference type="GO" id="GO:0003824">
    <property type="term" value="F:catalytic activity"/>
    <property type="evidence" value="ECO:0007669"/>
    <property type="project" value="UniProtKB-ARBA"/>
</dbReference>
<dbReference type="RefSeq" id="WP_064854330.1">
    <property type="nucleotide sequence ID" value="NZ_LZIM01000101.1"/>
</dbReference>
<evidence type="ECO:0000313" key="3">
    <source>
        <dbReference type="Proteomes" id="UP000093985"/>
    </source>
</evidence>
<comment type="caution">
    <text evidence="2">The sequence shown here is derived from an EMBL/GenBank/DDBJ whole genome shotgun (WGS) entry which is preliminary data.</text>
</comment>
<dbReference type="InterPro" id="IPR000073">
    <property type="entry name" value="AB_hydrolase_1"/>
</dbReference>
<dbReference type="InterPro" id="IPR029058">
    <property type="entry name" value="AB_hydrolase_fold"/>
</dbReference>
<feature type="domain" description="AB hydrolase-1" evidence="1">
    <location>
        <begin position="31"/>
        <end position="261"/>
    </location>
</feature>
<evidence type="ECO:0000313" key="2">
    <source>
        <dbReference type="EMBL" id="OBG08063.1"/>
    </source>
</evidence>
<sequence length="294" mass="31165">MSPAVRPRTVSADGIPMSALLAEVSEPRAVVVALHGGGTTSAYFDCPGHPHLSLLRAGAALGFTVVALDRPGYGASALYPESVDAPEQRVRLAYRALDRILGDRDRGAGLFVLGHSNGCELALRMAVDERGDELLGLELAGTGLHYQAAARDVLSKAGPGQRPVGLRELLWEPASLYPDAVLRGIIHASPGANYEAAMVAAWPRSAFPSLAGQVHVPVRFTFAEHEKIWAADPAAQHEIREIFTATPRFTSNDEPGSGHNLSVGFGAQRYHESVLAFVEECAATAGAEQDSEIS</sequence>
<dbReference type="Proteomes" id="UP000093985">
    <property type="component" value="Unassembled WGS sequence"/>
</dbReference>
<evidence type="ECO:0000259" key="1">
    <source>
        <dbReference type="Pfam" id="PF12697"/>
    </source>
</evidence>
<dbReference type="EMBL" id="LZIN01000033">
    <property type="protein sequence ID" value="OBG08063.1"/>
    <property type="molecule type" value="Genomic_DNA"/>
</dbReference>
<dbReference type="AlphaFoldDB" id="A0A1A2ERG7"/>